<keyword evidence="2" id="KW-1185">Reference proteome</keyword>
<gene>
    <name evidence="1" type="ORF">FA95DRAFT_1606456</name>
</gene>
<name>A0ACB8RS42_9AGAM</name>
<reference evidence="1" key="2">
    <citation type="journal article" date="2022" name="New Phytol.">
        <title>Evolutionary transition to the ectomycorrhizal habit in the genomes of a hyperdiverse lineage of mushroom-forming fungi.</title>
        <authorList>
            <person name="Looney B."/>
            <person name="Miyauchi S."/>
            <person name="Morin E."/>
            <person name="Drula E."/>
            <person name="Courty P.E."/>
            <person name="Kohler A."/>
            <person name="Kuo A."/>
            <person name="LaButti K."/>
            <person name="Pangilinan J."/>
            <person name="Lipzen A."/>
            <person name="Riley R."/>
            <person name="Andreopoulos W."/>
            <person name="He G."/>
            <person name="Johnson J."/>
            <person name="Nolan M."/>
            <person name="Tritt A."/>
            <person name="Barry K.W."/>
            <person name="Grigoriev I.V."/>
            <person name="Nagy L.G."/>
            <person name="Hibbett D."/>
            <person name="Henrissat B."/>
            <person name="Matheny P.B."/>
            <person name="Labbe J."/>
            <person name="Martin F.M."/>
        </authorList>
    </citation>
    <scope>NUCLEOTIDE SEQUENCE</scope>
    <source>
        <strain evidence="1">FP105234-sp</strain>
    </source>
</reference>
<evidence type="ECO:0000313" key="2">
    <source>
        <dbReference type="Proteomes" id="UP000814033"/>
    </source>
</evidence>
<comment type="caution">
    <text evidence="1">The sequence shown here is derived from an EMBL/GenBank/DDBJ whole genome shotgun (WGS) entry which is preliminary data.</text>
</comment>
<proteinExistence type="predicted"/>
<organism evidence="1 2">
    <name type="scientific">Auriscalpium vulgare</name>
    <dbReference type="NCBI Taxonomy" id="40419"/>
    <lineage>
        <taxon>Eukaryota</taxon>
        <taxon>Fungi</taxon>
        <taxon>Dikarya</taxon>
        <taxon>Basidiomycota</taxon>
        <taxon>Agaricomycotina</taxon>
        <taxon>Agaricomycetes</taxon>
        <taxon>Russulales</taxon>
        <taxon>Auriscalpiaceae</taxon>
        <taxon>Auriscalpium</taxon>
    </lineage>
</organism>
<dbReference type="EMBL" id="MU275913">
    <property type="protein sequence ID" value="KAI0046991.1"/>
    <property type="molecule type" value="Genomic_DNA"/>
</dbReference>
<reference evidence="1" key="1">
    <citation type="submission" date="2021-02" db="EMBL/GenBank/DDBJ databases">
        <authorList>
            <consortium name="DOE Joint Genome Institute"/>
            <person name="Ahrendt S."/>
            <person name="Looney B.P."/>
            <person name="Miyauchi S."/>
            <person name="Morin E."/>
            <person name="Drula E."/>
            <person name="Courty P.E."/>
            <person name="Chicoki N."/>
            <person name="Fauchery L."/>
            <person name="Kohler A."/>
            <person name="Kuo A."/>
            <person name="Labutti K."/>
            <person name="Pangilinan J."/>
            <person name="Lipzen A."/>
            <person name="Riley R."/>
            <person name="Andreopoulos W."/>
            <person name="He G."/>
            <person name="Johnson J."/>
            <person name="Barry K.W."/>
            <person name="Grigoriev I.V."/>
            <person name="Nagy L."/>
            <person name="Hibbett D."/>
            <person name="Henrissat B."/>
            <person name="Matheny P.B."/>
            <person name="Labbe J."/>
            <person name="Martin F."/>
        </authorList>
    </citation>
    <scope>NUCLEOTIDE SEQUENCE</scope>
    <source>
        <strain evidence="1">FP105234-sp</strain>
    </source>
</reference>
<evidence type="ECO:0000313" key="1">
    <source>
        <dbReference type="EMBL" id="KAI0046991.1"/>
    </source>
</evidence>
<dbReference type="Proteomes" id="UP000814033">
    <property type="component" value="Unassembled WGS sequence"/>
</dbReference>
<sequence>MIVDKKIADEQKHRRHRRSHSSSSSSESSDSDAAPPKFSAKHAFRASTRRHQRSHSSSSSESSNSDAAPPDYSAAEHAIGASTSGGDSPVNGLTVATRRDSINGTWMLDPFAPASTTSLLTSVVSAINGRGGRRRRQRDIASTLSSPAATFSTRHGSITARLAIVGDALSPARAGVKATTRDRKIDIDLFAKAPSKFIDLDVYSRKGRVLVMIPRTYSGIVDLSSRRGDVTVLPVLSAAARVVRAAGREVSILVGDDGQAAGSSSQFADHMHLYSRRGSVTVGFSGEDHYVQPEGKFAKMKRGGSQKD</sequence>
<accession>A0ACB8RS42</accession>
<protein>
    <submittedName>
        <fullName evidence="1">Uncharacterized protein</fullName>
    </submittedName>
</protein>